<comment type="caution">
    <text evidence="2">The sequence shown here is derived from an EMBL/GenBank/DDBJ whole genome shotgun (WGS) entry which is preliminary data.</text>
</comment>
<keyword evidence="3" id="KW-1185">Reference proteome</keyword>
<proteinExistence type="predicted"/>
<evidence type="ECO:0000313" key="2">
    <source>
        <dbReference type="EMBL" id="KMQ92900.1"/>
    </source>
</evidence>
<feature type="compositionally biased region" description="Polar residues" evidence="1">
    <location>
        <begin position="68"/>
        <end position="82"/>
    </location>
</feature>
<evidence type="ECO:0000256" key="1">
    <source>
        <dbReference type="SAM" id="MobiDB-lite"/>
    </source>
</evidence>
<accession>A0A0J7NK89</accession>
<dbReference type="STRING" id="67767.A0A0J7NK89"/>
<reference evidence="2 3" key="1">
    <citation type="submission" date="2015-04" db="EMBL/GenBank/DDBJ databases">
        <title>Lasius niger genome sequencing.</title>
        <authorList>
            <person name="Konorov E.A."/>
            <person name="Nikitin M.A."/>
            <person name="Kirill M.V."/>
            <person name="Chang P."/>
        </authorList>
    </citation>
    <scope>NUCLEOTIDE SEQUENCE [LARGE SCALE GENOMIC DNA]</scope>
    <source>
        <tissue evidence="2">Whole</tissue>
    </source>
</reference>
<organism evidence="2 3">
    <name type="scientific">Lasius niger</name>
    <name type="common">Black garden ant</name>
    <dbReference type="NCBI Taxonomy" id="67767"/>
    <lineage>
        <taxon>Eukaryota</taxon>
        <taxon>Metazoa</taxon>
        <taxon>Ecdysozoa</taxon>
        <taxon>Arthropoda</taxon>
        <taxon>Hexapoda</taxon>
        <taxon>Insecta</taxon>
        <taxon>Pterygota</taxon>
        <taxon>Neoptera</taxon>
        <taxon>Endopterygota</taxon>
        <taxon>Hymenoptera</taxon>
        <taxon>Apocrita</taxon>
        <taxon>Aculeata</taxon>
        <taxon>Formicoidea</taxon>
        <taxon>Formicidae</taxon>
        <taxon>Formicinae</taxon>
        <taxon>Lasius</taxon>
        <taxon>Lasius</taxon>
    </lineage>
</organism>
<dbReference type="PaxDb" id="67767-A0A0J7NK89"/>
<protein>
    <submittedName>
        <fullName evidence="2">Uncharacterized protein</fullName>
    </submittedName>
</protein>
<dbReference type="EMBL" id="LBMM01004014">
    <property type="protein sequence ID" value="KMQ92900.1"/>
    <property type="molecule type" value="Genomic_DNA"/>
</dbReference>
<evidence type="ECO:0000313" key="3">
    <source>
        <dbReference type="Proteomes" id="UP000036403"/>
    </source>
</evidence>
<sequence length="125" mass="14286">MYDYNIDVGKGYVPFTDVKLMILPRKYSSHVVLRPQQAVPVRQQIVYNLVERDKDDAYLGPAPPPRKISQSKSPPSATTATLRRSRHPETQYPGSFRQSKMEYGFKPPMVPSVQYDELTATQVEN</sequence>
<gene>
    <name evidence="2" type="ORF">RF55_7060</name>
</gene>
<dbReference type="OrthoDB" id="371494at2759"/>
<dbReference type="Proteomes" id="UP000036403">
    <property type="component" value="Unassembled WGS sequence"/>
</dbReference>
<dbReference type="AlphaFoldDB" id="A0A0J7NK89"/>
<feature type="region of interest" description="Disordered" evidence="1">
    <location>
        <begin position="54"/>
        <end position="110"/>
    </location>
</feature>
<name>A0A0J7NK89_LASNI</name>